<feature type="domain" description="F-box" evidence="2">
    <location>
        <begin position="82"/>
        <end position="135"/>
    </location>
</feature>
<protein>
    <recommendedName>
        <fullName evidence="2">F-box domain-containing protein</fullName>
    </recommendedName>
</protein>
<proteinExistence type="predicted"/>
<dbReference type="AlphaFoldDB" id="A0A9P3UUF4"/>
<evidence type="ECO:0000259" key="2">
    <source>
        <dbReference type="Pfam" id="PF12937"/>
    </source>
</evidence>
<name>A0A9P3UUF4_LYOSH</name>
<dbReference type="Gene3D" id="3.80.10.10">
    <property type="entry name" value="Ribonuclease Inhibitor"/>
    <property type="match status" value="1"/>
</dbReference>
<sequence>MNADAQHHSNSPTLQVELQLHSWATNEDVLTERERQQARLVLRDIDETLSSLDQRIEQLLIERESVAQRRARVHIALAPHKRLPTEILGQIFACAVDGDPVEFPIRKSQLFWVLRQVCSRWRQVALNDPRIWNAISVDGFRLKGPELLNIASFITTVIPRAGLLSLAFRHRDGEDFFKVVKKVVHPVLHRVKELKVNIPASALPDLFALPHDSLYNLQSLYLNVTNPERPLDAGFARRPTTSIFFRGAANLRALELHAWESNRLPGVLLALPFKWNQLTSLLMTELRPLTVADVQSVLTRCFSLEKLRVEFAYGPSNPTDLASDHAHLPLPHLREVELGGKIRHPHSLTDLGLPWKQLTILRVEELSGTNRGRIHIPLDECVNVERLILAENGSIALPSGPLQLPRLKHLDTDQIVMMAGLVAPALMTLSITSGLLSGTPGFPAKILSDIVQQSCCSLSDFTYCGPNARQEGADDSEIGKILSHQHSMKAFHVNDLGLDPSDLQAIVKGELLPQLSSLTCGMVPDALEEFVDILDVHARTWHGMREKRRRA</sequence>
<dbReference type="Gene3D" id="1.20.1280.50">
    <property type="match status" value="1"/>
</dbReference>
<dbReference type="InterPro" id="IPR032675">
    <property type="entry name" value="LRR_dom_sf"/>
</dbReference>
<keyword evidence="1" id="KW-0175">Coiled coil</keyword>
<organism evidence="3 4">
    <name type="scientific">Lyophyllum shimeji</name>
    <name type="common">Hon-shimeji</name>
    <name type="synonym">Tricholoma shimeji</name>
    <dbReference type="NCBI Taxonomy" id="47721"/>
    <lineage>
        <taxon>Eukaryota</taxon>
        <taxon>Fungi</taxon>
        <taxon>Dikarya</taxon>
        <taxon>Basidiomycota</taxon>
        <taxon>Agaricomycotina</taxon>
        <taxon>Agaricomycetes</taxon>
        <taxon>Agaricomycetidae</taxon>
        <taxon>Agaricales</taxon>
        <taxon>Tricholomatineae</taxon>
        <taxon>Lyophyllaceae</taxon>
        <taxon>Lyophyllum</taxon>
    </lineage>
</organism>
<dbReference type="InterPro" id="IPR001810">
    <property type="entry name" value="F-box_dom"/>
</dbReference>
<dbReference type="Proteomes" id="UP001063166">
    <property type="component" value="Unassembled WGS sequence"/>
</dbReference>
<dbReference type="EMBL" id="BRPK01000018">
    <property type="protein sequence ID" value="GLB44680.1"/>
    <property type="molecule type" value="Genomic_DNA"/>
</dbReference>
<dbReference type="SUPFAM" id="SSF52047">
    <property type="entry name" value="RNI-like"/>
    <property type="match status" value="1"/>
</dbReference>
<dbReference type="Pfam" id="PF12937">
    <property type="entry name" value="F-box-like"/>
    <property type="match status" value="1"/>
</dbReference>
<reference evidence="3" key="1">
    <citation type="submission" date="2022-07" db="EMBL/GenBank/DDBJ databases">
        <title>The genome of Lyophyllum shimeji provides insight into the initial evolution of ectomycorrhizal fungal genome.</title>
        <authorList>
            <person name="Kobayashi Y."/>
            <person name="Shibata T."/>
            <person name="Hirakawa H."/>
            <person name="Shigenobu S."/>
            <person name="Nishiyama T."/>
            <person name="Yamada A."/>
            <person name="Hasebe M."/>
            <person name="Kawaguchi M."/>
        </authorList>
    </citation>
    <scope>NUCLEOTIDE SEQUENCE</scope>
    <source>
        <strain evidence="3">AT787</strain>
    </source>
</reference>
<evidence type="ECO:0000313" key="3">
    <source>
        <dbReference type="EMBL" id="GLB44680.1"/>
    </source>
</evidence>
<accession>A0A9P3UUF4</accession>
<evidence type="ECO:0000313" key="4">
    <source>
        <dbReference type="Proteomes" id="UP001063166"/>
    </source>
</evidence>
<keyword evidence="4" id="KW-1185">Reference proteome</keyword>
<dbReference type="OrthoDB" id="3221235at2759"/>
<feature type="coiled-coil region" evidence="1">
    <location>
        <begin position="42"/>
        <end position="69"/>
    </location>
</feature>
<comment type="caution">
    <text evidence="3">The sequence shown here is derived from an EMBL/GenBank/DDBJ whole genome shotgun (WGS) entry which is preliminary data.</text>
</comment>
<evidence type="ECO:0000256" key="1">
    <source>
        <dbReference type="SAM" id="Coils"/>
    </source>
</evidence>
<gene>
    <name evidence="3" type="ORF">LshimejAT787_1800170</name>
</gene>